<keyword evidence="5" id="KW-1185">Reference proteome</keyword>
<dbReference type="Gene3D" id="2.40.100.10">
    <property type="entry name" value="Cyclophilin-like"/>
    <property type="match status" value="1"/>
</dbReference>
<evidence type="ECO:0000259" key="3">
    <source>
        <dbReference type="PROSITE" id="PS50072"/>
    </source>
</evidence>
<keyword evidence="2" id="KW-0732">Signal</keyword>
<dbReference type="Proteomes" id="UP000323917">
    <property type="component" value="Chromosome"/>
</dbReference>
<dbReference type="GO" id="GO:0003755">
    <property type="term" value="F:peptidyl-prolyl cis-trans isomerase activity"/>
    <property type="evidence" value="ECO:0007669"/>
    <property type="project" value="UniProtKB-EC"/>
</dbReference>
<dbReference type="RefSeq" id="WP_148076318.1">
    <property type="nucleotide sequence ID" value="NZ_CP042913.1"/>
</dbReference>
<name>A0A5B9QAS6_9BACT</name>
<evidence type="ECO:0000313" key="5">
    <source>
        <dbReference type="Proteomes" id="UP000323917"/>
    </source>
</evidence>
<dbReference type="OrthoDB" id="270889at2"/>
<dbReference type="AlphaFoldDB" id="A0A5B9QAS6"/>
<dbReference type="SUPFAM" id="SSF50891">
    <property type="entry name" value="Cyclophilin-like"/>
    <property type="match status" value="1"/>
</dbReference>
<dbReference type="NCBIfam" id="TIGR02595">
    <property type="entry name" value="PEP_CTERM"/>
    <property type="match status" value="1"/>
</dbReference>
<dbReference type="InterPro" id="IPR002130">
    <property type="entry name" value="Cyclophilin-type_PPIase_dom"/>
</dbReference>
<evidence type="ECO:0000256" key="1">
    <source>
        <dbReference type="SAM" id="MobiDB-lite"/>
    </source>
</evidence>
<dbReference type="KEGG" id="bgok:Pr1d_18630"/>
<dbReference type="Pfam" id="PF07589">
    <property type="entry name" value="PEP-CTERM"/>
    <property type="match status" value="1"/>
</dbReference>
<evidence type="ECO:0000313" key="4">
    <source>
        <dbReference type="EMBL" id="QEG34582.1"/>
    </source>
</evidence>
<sequence length="274" mass="28863" precursor="true">MIRHLAWALALGLFATTNLSAQTIRFDTNVGTFDMRLNPTGNPFLQGNVDNILAYVNAGRYDTTVINRAATNFVLQMGGFQANTLSLPESFNEFPSVPTFDPVIVDEDGDGQVDFDLGGLSNTRGTVSLALSGNPTNPNSGTSSFFINLNDTNDFLDDSGFVPFAEIVNMETVNLIMALPQQNLDPSGGNLGAINIPVLQDNHLVIIERAFVVPTPEAIIASSSPAANSSAASSSSGGPAASTATDLAVPEPNTLLLAAGAMMMLALRNRKRTA</sequence>
<feature type="domain" description="PPIase cyclophilin-type" evidence="3">
    <location>
        <begin position="27"/>
        <end position="225"/>
    </location>
</feature>
<organism evidence="4 5">
    <name type="scientific">Bythopirellula goksoeyrii</name>
    <dbReference type="NCBI Taxonomy" id="1400387"/>
    <lineage>
        <taxon>Bacteria</taxon>
        <taxon>Pseudomonadati</taxon>
        <taxon>Planctomycetota</taxon>
        <taxon>Planctomycetia</taxon>
        <taxon>Pirellulales</taxon>
        <taxon>Lacipirellulaceae</taxon>
        <taxon>Bythopirellula</taxon>
    </lineage>
</organism>
<reference evidence="4 5" key="1">
    <citation type="submission" date="2019-08" db="EMBL/GenBank/DDBJ databases">
        <title>Deep-cultivation of Planctomycetes and their phenomic and genomic characterization uncovers novel biology.</title>
        <authorList>
            <person name="Wiegand S."/>
            <person name="Jogler M."/>
            <person name="Boedeker C."/>
            <person name="Pinto D."/>
            <person name="Vollmers J."/>
            <person name="Rivas-Marin E."/>
            <person name="Kohn T."/>
            <person name="Peeters S.H."/>
            <person name="Heuer A."/>
            <person name="Rast P."/>
            <person name="Oberbeckmann S."/>
            <person name="Bunk B."/>
            <person name="Jeske O."/>
            <person name="Meyerdierks A."/>
            <person name="Storesund J.E."/>
            <person name="Kallscheuer N."/>
            <person name="Luecker S."/>
            <person name="Lage O.M."/>
            <person name="Pohl T."/>
            <person name="Merkel B.J."/>
            <person name="Hornburger P."/>
            <person name="Mueller R.-W."/>
            <person name="Bruemmer F."/>
            <person name="Labrenz M."/>
            <person name="Spormann A.M."/>
            <person name="Op den Camp H."/>
            <person name="Overmann J."/>
            <person name="Amann R."/>
            <person name="Jetten M.S.M."/>
            <person name="Mascher T."/>
            <person name="Medema M.H."/>
            <person name="Devos D.P."/>
            <person name="Kaster A.-K."/>
            <person name="Ovreas L."/>
            <person name="Rohde M."/>
            <person name="Galperin M.Y."/>
            <person name="Jogler C."/>
        </authorList>
    </citation>
    <scope>NUCLEOTIDE SEQUENCE [LARGE SCALE GENOMIC DNA]</scope>
    <source>
        <strain evidence="4 5">Pr1d</strain>
    </source>
</reference>
<dbReference type="PROSITE" id="PS50072">
    <property type="entry name" value="CSA_PPIASE_2"/>
    <property type="match status" value="1"/>
</dbReference>
<feature type="chain" id="PRO_5022906202" evidence="2">
    <location>
        <begin position="22"/>
        <end position="274"/>
    </location>
</feature>
<dbReference type="EC" id="5.2.1.8" evidence="4"/>
<keyword evidence="4" id="KW-0413">Isomerase</keyword>
<proteinExistence type="predicted"/>
<feature type="signal peptide" evidence="2">
    <location>
        <begin position="1"/>
        <end position="21"/>
    </location>
</feature>
<feature type="region of interest" description="Disordered" evidence="1">
    <location>
        <begin position="224"/>
        <end position="245"/>
    </location>
</feature>
<dbReference type="EMBL" id="CP042913">
    <property type="protein sequence ID" value="QEG34582.1"/>
    <property type="molecule type" value="Genomic_DNA"/>
</dbReference>
<dbReference type="InterPro" id="IPR029000">
    <property type="entry name" value="Cyclophilin-like_dom_sf"/>
</dbReference>
<gene>
    <name evidence="4" type="primary">ppiA_1</name>
    <name evidence="4" type="ORF">Pr1d_18630</name>
</gene>
<evidence type="ECO:0000256" key="2">
    <source>
        <dbReference type="SAM" id="SignalP"/>
    </source>
</evidence>
<dbReference type="InterPro" id="IPR013424">
    <property type="entry name" value="Ice-binding_C"/>
</dbReference>
<accession>A0A5B9QAS6</accession>
<dbReference type="Pfam" id="PF00160">
    <property type="entry name" value="Pro_isomerase"/>
    <property type="match status" value="1"/>
</dbReference>
<protein>
    <submittedName>
        <fullName evidence="4">Peptidyl-prolyl cis-trans isomerase A</fullName>
        <ecNumber evidence="4">5.2.1.8</ecNumber>
    </submittedName>
</protein>